<dbReference type="OrthoDB" id="410198at2759"/>
<dbReference type="PANTHER" id="PTHR42791:SF1">
    <property type="entry name" value="N-ACETYLTRANSFERASE DOMAIN-CONTAINING PROTEIN"/>
    <property type="match status" value="1"/>
</dbReference>
<organism evidence="2 3">
    <name type="scientific">Coniella lustricola</name>
    <dbReference type="NCBI Taxonomy" id="2025994"/>
    <lineage>
        <taxon>Eukaryota</taxon>
        <taxon>Fungi</taxon>
        <taxon>Dikarya</taxon>
        <taxon>Ascomycota</taxon>
        <taxon>Pezizomycotina</taxon>
        <taxon>Sordariomycetes</taxon>
        <taxon>Sordariomycetidae</taxon>
        <taxon>Diaporthales</taxon>
        <taxon>Schizoparmaceae</taxon>
        <taxon>Coniella</taxon>
    </lineage>
</organism>
<sequence>MPLQILPSRGADMYREAVVERAAYAPAPFNAILMPEGQAPPNILDVRAEGLRHELNQPGVVSYKLIDTDIEGDESEQAIAFAMWVVYDQDHPYVPRPGPELPSGANKEAFALLCVGIAEMKEKCMGDKPHIFLRSLRTDPQHQGRGAGKMLVKKCIEESERRNLPIYLDSSMPGHKLYLKQGFRDVGECLTDFSKWGMTEKHWNWAMIRDP</sequence>
<dbReference type="EMBL" id="KZ678375">
    <property type="protein sequence ID" value="PSS03387.1"/>
    <property type="molecule type" value="Genomic_DNA"/>
</dbReference>
<dbReference type="InterPro" id="IPR000182">
    <property type="entry name" value="GNAT_dom"/>
</dbReference>
<gene>
    <name evidence="2" type="ORF">BD289DRAFT_421098</name>
</gene>
<dbReference type="InterPro" id="IPR052523">
    <property type="entry name" value="Trichothecene_AcTrans"/>
</dbReference>
<keyword evidence="3" id="KW-1185">Reference proteome</keyword>
<dbReference type="GO" id="GO:0016747">
    <property type="term" value="F:acyltransferase activity, transferring groups other than amino-acyl groups"/>
    <property type="evidence" value="ECO:0007669"/>
    <property type="project" value="InterPro"/>
</dbReference>
<dbReference type="AlphaFoldDB" id="A0A2T3AM01"/>
<dbReference type="STRING" id="2025994.A0A2T3AM01"/>
<dbReference type="PANTHER" id="PTHR42791">
    <property type="entry name" value="GNAT FAMILY ACETYLTRANSFERASE"/>
    <property type="match status" value="1"/>
</dbReference>
<accession>A0A2T3AM01</accession>
<feature type="domain" description="N-acetyltransferase" evidence="1">
    <location>
        <begin position="64"/>
        <end position="210"/>
    </location>
</feature>
<dbReference type="InParanoid" id="A0A2T3AM01"/>
<dbReference type="InterPro" id="IPR016181">
    <property type="entry name" value="Acyl_CoA_acyltransferase"/>
</dbReference>
<protein>
    <recommendedName>
        <fullName evidence="1">N-acetyltransferase domain-containing protein</fullName>
    </recommendedName>
</protein>
<dbReference type="PROSITE" id="PS51186">
    <property type="entry name" value="GNAT"/>
    <property type="match status" value="1"/>
</dbReference>
<name>A0A2T3AM01_9PEZI</name>
<dbReference type="CDD" id="cd04301">
    <property type="entry name" value="NAT_SF"/>
    <property type="match status" value="1"/>
</dbReference>
<dbReference type="SUPFAM" id="SSF55729">
    <property type="entry name" value="Acyl-CoA N-acyltransferases (Nat)"/>
    <property type="match status" value="1"/>
</dbReference>
<evidence type="ECO:0000313" key="2">
    <source>
        <dbReference type="EMBL" id="PSS03387.1"/>
    </source>
</evidence>
<reference evidence="2 3" key="1">
    <citation type="journal article" date="2018" name="Mycol. Prog.">
        <title>Coniella lustricola, a new species from submerged detritus.</title>
        <authorList>
            <person name="Raudabaugh D.B."/>
            <person name="Iturriaga T."/>
            <person name="Carver A."/>
            <person name="Mondo S."/>
            <person name="Pangilinan J."/>
            <person name="Lipzen A."/>
            <person name="He G."/>
            <person name="Amirebrahimi M."/>
            <person name="Grigoriev I.V."/>
            <person name="Miller A.N."/>
        </authorList>
    </citation>
    <scope>NUCLEOTIDE SEQUENCE [LARGE SCALE GENOMIC DNA]</scope>
    <source>
        <strain evidence="2 3">B22-T-1</strain>
    </source>
</reference>
<evidence type="ECO:0000313" key="3">
    <source>
        <dbReference type="Proteomes" id="UP000241462"/>
    </source>
</evidence>
<dbReference type="Proteomes" id="UP000241462">
    <property type="component" value="Unassembled WGS sequence"/>
</dbReference>
<evidence type="ECO:0000259" key="1">
    <source>
        <dbReference type="PROSITE" id="PS51186"/>
    </source>
</evidence>
<proteinExistence type="predicted"/>
<dbReference type="Pfam" id="PF00583">
    <property type="entry name" value="Acetyltransf_1"/>
    <property type="match status" value="1"/>
</dbReference>
<dbReference type="Gene3D" id="3.40.630.30">
    <property type="match status" value="1"/>
</dbReference>